<accession>A0A1D3TPG2</accession>
<organism evidence="1 2">
    <name type="scientific">Anaerobium acetethylicum</name>
    <dbReference type="NCBI Taxonomy" id="1619234"/>
    <lineage>
        <taxon>Bacteria</taxon>
        <taxon>Bacillati</taxon>
        <taxon>Bacillota</taxon>
        <taxon>Clostridia</taxon>
        <taxon>Lachnospirales</taxon>
        <taxon>Lachnospiraceae</taxon>
        <taxon>Anaerobium</taxon>
    </lineage>
</organism>
<dbReference type="EMBL" id="FMKA01000001">
    <property type="protein sequence ID" value="SCP95315.1"/>
    <property type="molecule type" value="Genomic_DNA"/>
</dbReference>
<protein>
    <recommendedName>
        <fullName evidence="3">DRTGG domain-containing protein</fullName>
    </recommendedName>
</protein>
<dbReference type="OrthoDB" id="9800356at2"/>
<keyword evidence="2" id="KW-1185">Reference proteome</keyword>
<dbReference type="AlphaFoldDB" id="A0A1D3TPG2"/>
<evidence type="ECO:0000313" key="2">
    <source>
        <dbReference type="Proteomes" id="UP000199315"/>
    </source>
</evidence>
<dbReference type="InterPro" id="IPR028979">
    <property type="entry name" value="Ser_kin/Pase_Hpr-like_N_sf"/>
</dbReference>
<proteinExistence type="predicted"/>
<sequence length="111" mass="11894">MTVQELINKGKFKPINIGSNLDQQIAEPFCCDLLSIAMGKAPSGSAWVTVMGNINTLAVAALTDVACIILAEGVMFDDATLEKAKSQDITVFGTDEHIFDAALAIHNFLHE</sequence>
<reference evidence="1 2" key="1">
    <citation type="submission" date="2016-09" db="EMBL/GenBank/DDBJ databases">
        <authorList>
            <person name="Capua I."/>
            <person name="De Benedictis P."/>
            <person name="Joannis T."/>
            <person name="Lombin L.H."/>
            <person name="Cattoli G."/>
        </authorList>
    </citation>
    <scope>NUCLEOTIDE SEQUENCE [LARGE SCALE GENOMIC DNA]</scope>
    <source>
        <strain evidence="1 2">GluBS11</strain>
    </source>
</reference>
<dbReference type="Gene3D" id="3.40.1390.20">
    <property type="entry name" value="HprK N-terminal domain-like"/>
    <property type="match status" value="1"/>
</dbReference>
<name>A0A1D3TPG2_9FIRM</name>
<dbReference type="RefSeq" id="WP_091229470.1">
    <property type="nucleotide sequence ID" value="NZ_FMKA01000001.1"/>
</dbReference>
<dbReference type="Proteomes" id="UP000199315">
    <property type="component" value="Unassembled WGS sequence"/>
</dbReference>
<dbReference type="STRING" id="1619234.SAMN05421730_1001474"/>
<dbReference type="SUPFAM" id="SSF75138">
    <property type="entry name" value="HprK N-terminal domain-like"/>
    <property type="match status" value="1"/>
</dbReference>
<evidence type="ECO:0008006" key="3">
    <source>
        <dbReference type="Google" id="ProtNLM"/>
    </source>
</evidence>
<gene>
    <name evidence="1" type="ORF">SAMN05421730_1001474</name>
</gene>
<evidence type="ECO:0000313" key="1">
    <source>
        <dbReference type="EMBL" id="SCP95315.1"/>
    </source>
</evidence>